<name>A0A0F7WKL2_CHLPN</name>
<organism evidence="21">
    <name type="scientific">Chlamydia pneumoniae</name>
    <name type="common">Chlamydophila pneumoniae</name>
    <dbReference type="NCBI Taxonomy" id="83558"/>
    <lineage>
        <taxon>Bacteria</taxon>
        <taxon>Pseudomonadati</taxon>
        <taxon>Chlamydiota</taxon>
        <taxon>Chlamydiia</taxon>
        <taxon>Chlamydiales</taxon>
        <taxon>Chlamydiaceae</taxon>
        <taxon>Chlamydia/Chlamydophila group</taxon>
        <taxon>Chlamydia</taxon>
    </lineage>
</organism>
<dbReference type="EMBL" id="LN847229">
    <property type="protein sequence ID" value="CRI46597.1"/>
    <property type="molecule type" value="Genomic_DNA"/>
</dbReference>
<dbReference type="InterPro" id="IPR000120">
    <property type="entry name" value="Amidase"/>
</dbReference>
<dbReference type="SMR" id="A0A0F7WKL2"/>
<keyword evidence="7 10" id="KW-0067">ATP-binding</keyword>
<comment type="catalytic activity">
    <reaction evidence="9 10">
        <text>L-glutamyl-tRNA(Gln) + L-glutamine + ATP + H2O = L-glutaminyl-tRNA(Gln) + L-glutamate + ADP + phosphate + H(+)</text>
        <dbReference type="Rhea" id="RHEA:17521"/>
        <dbReference type="Rhea" id="RHEA-COMP:9681"/>
        <dbReference type="Rhea" id="RHEA-COMP:9684"/>
        <dbReference type="ChEBI" id="CHEBI:15377"/>
        <dbReference type="ChEBI" id="CHEBI:15378"/>
        <dbReference type="ChEBI" id="CHEBI:29985"/>
        <dbReference type="ChEBI" id="CHEBI:30616"/>
        <dbReference type="ChEBI" id="CHEBI:43474"/>
        <dbReference type="ChEBI" id="CHEBI:58359"/>
        <dbReference type="ChEBI" id="CHEBI:78520"/>
        <dbReference type="ChEBI" id="CHEBI:78521"/>
        <dbReference type="ChEBI" id="CHEBI:456216"/>
        <dbReference type="EC" id="6.3.5.7"/>
    </reaction>
</comment>
<dbReference type="InterPro" id="IPR020556">
    <property type="entry name" value="Amidase_CS"/>
</dbReference>
<keyword evidence="21" id="KW-0808">Transferase</keyword>
<dbReference type="SUPFAM" id="SSF75304">
    <property type="entry name" value="Amidase signature (AS) enzymes"/>
    <property type="match status" value="1"/>
</dbReference>
<evidence type="ECO:0000256" key="3">
    <source>
        <dbReference type="ARBA" id="ARBA00012739"/>
    </source>
</evidence>
<dbReference type="EMBL" id="LN847242">
    <property type="protein sequence ID" value="CRI48893.1"/>
    <property type="molecule type" value="Genomic_DNA"/>
</dbReference>
<dbReference type="AlphaFoldDB" id="A0A0F7WKL2"/>
<dbReference type="EMBL" id="LN849011">
    <property type="protein sequence ID" value="CRI72638.1"/>
    <property type="molecule type" value="Genomic_DNA"/>
</dbReference>
<dbReference type="EMBL" id="LN847248">
    <property type="protein sequence ID" value="CRI52278.1"/>
    <property type="molecule type" value="Genomic_DNA"/>
</dbReference>
<feature type="active site" description="Acyl-ester intermediate" evidence="10">
    <location>
        <position position="176"/>
    </location>
</feature>
<feature type="active site" description="Charge relay system" evidence="10">
    <location>
        <position position="152"/>
    </location>
</feature>
<dbReference type="EMBL" id="LN847092">
    <property type="protein sequence ID" value="CRI43224.1"/>
    <property type="molecule type" value="Genomic_DNA"/>
</dbReference>
<dbReference type="EMBL" id="LN847001">
    <property type="protein sequence ID" value="CRI39872.1"/>
    <property type="molecule type" value="Genomic_DNA"/>
</dbReference>
<evidence type="ECO:0000256" key="7">
    <source>
        <dbReference type="ARBA" id="ARBA00022840"/>
    </source>
</evidence>
<dbReference type="Gene3D" id="3.90.1300.10">
    <property type="entry name" value="Amidase signature (AS) domain"/>
    <property type="match status" value="1"/>
</dbReference>
<dbReference type="OrthoDB" id="9811471at2"/>
<dbReference type="EMBL" id="LN847008">
    <property type="protein sequence ID" value="CRI41002.1"/>
    <property type="molecule type" value="Genomic_DNA"/>
</dbReference>
<reference evidence="21" key="1">
    <citation type="submission" date="2015-05" db="EMBL/GenBank/DDBJ databases">
        <authorList>
            <person name="Rattei Thomas"/>
        </authorList>
    </citation>
    <scope>NUCLEOTIDE SEQUENCE</scope>
    <source>
        <strain evidence="12">CV15</strain>
        <strain evidence="13">CWL029c</strain>
        <strain evidence="14">GiD</strain>
        <strain evidence="15">H12</strain>
        <strain evidence="16">MUL2216</strain>
        <strain evidence="17">Panola</strain>
        <strain evidence="19">PB1</strain>
        <strain evidence="18">U1271</strain>
        <strain evidence="20">Wien2</strain>
        <strain evidence="21">YK41</strain>
    </source>
</reference>
<dbReference type="EC" id="6.3.5.7" evidence="3 10"/>
<evidence type="ECO:0000313" key="15">
    <source>
        <dbReference type="EMBL" id="CRI43224.1"/>
    </source>
</evidence>
<evidence type="ECO:0000313" key="13">
    <source>
        <dbReference type="EMBL" id="CRI39872.1"/>
    </source>
</evidence>
<dbReference type="NCBIfam" id="TIGR00132">
    <property type="entry name" value="gatA"/>
    <property type="match status" value="1"/>
</dbReference>
<proteinExistence type="inferred from homology"/>
<evidence type="ECO:0000313" key="16">
    <source>
        <dbReference type="EMBL" id="CRI45466.1"/>
    </source>
</evidence>
<protein>
    <recommendedName>
        <fullName evidence="4 10">Glutamyl-tRNA(Gln) amidotransferase subunit A</fullName>
        <shortName evidence="10">Glu-ADT subunit A</shortName>
        <ecNumber evidence="3 10">6.3.5.7</ecNumber>
    </recommendedName>
</protein>
<evidence type="ECO:0000256" key="2">
    <source>
        <dbReference type="ARBA" id="ARBA00011123"/>
    </source>
</evidence>
<evidence type="ECO:0000256" key="8">
    <source>
        <dbReference type="ARBA" id="ARBA00022917"/>
    </source>
</evidence>
<keyword evidence="5 10" id="KW-0436">Ligase</keyword>
<dbReference type="PANTHER" id="PTHR11895:SF151">
    <property type="entry name" value="GLUTAMYL-TRNA(GLN) AMIDOTRANSFERASE SUBUNIT A"/>
    <property type="match status" value="1"/>
</dbReference>
<dbReference type="GO" id="GO:0005524">
    <property type="term" value="F:ATP binding"/>
    <property type="evidence" value="ECO:0007669"/>
    <property type="project" value="UniProtKB-KW"/>
</dbReference>
<keyword evidence="8 10" id="KW-0648">Protein biosynthesis</keyword>
<dbReference type="HAMAP" id="MF_00120">
    <property type="entry name" value="GatA"/>
    <property type="match status" value="1"/>
</dbReference>
<evidence type="ECO:0000256" key="10">
    <source>
        <dbReference type="HAMAP-Rule" id="MF_00120"/>
    </source>
</evidence>
<dbReference type="EMBL" id="LN846997">
    <property type="protein sequence ID" value="CRI37607.1"/>
    <property type="molecule type" value="Genomic_DNA"/>
</dbReference>
<feature type="active site" description="Charge relay system" evidence="10">
    <location>
        <position position="77"/>
    </location>
</feature>
<dbReference type="PATRIC" id="fig|83558.13.peg.4"/>
<dbReference type="PANTHER" id="PTHR11895">
    <property type="entry name" value="TRANSAMIDASE"/>
    <property type="match status" value="1"/>
</dbReference>
<dbReference type="GO" id="GO:0016740">
    <property type="term" value="F:transferase activity"/>
    <property type="evidence" value="ECO:0007669"/>
    <property type="project" value="UniProtKB-KW"/>
</dbReference>
<keyword evidence="6 10" id="KW-0547">Nucleotide-binding</keyword>
<evidence type="ECO:0000256" key="1">
    <source>
        <dbReference type="ARBA" id="ARBA00008069"/>
    </source>
</evidence>
<evidence type="ECO:0000256" key="5">
    <source>
        <dbReference type="ARBA" id="ARBA00022598"/>
    </source>
</evidence>
<evidence type="ECO:0000313" key="20">
    <source>
        <dbReference type="EMBL" id="CRI52278.1"/>
    </source>
</evidence>
<dbReference type="GO" id="GO:0006412">
    <property type="term" value="P:translation"/>
    <property type="evidence" value="ECO:0007669"/>
    <property type="project" value="UniProtKB-UniRule"/>
</dbReference>
<evidence type="ECO:0000256" key="4">
    <source>
        <dbReference type="ARBA" id="ARBA00014428"/>
    </source>
</evidence>
<dbReference type="RefSeq" id="WP_010882658.1">
    <property type="nucleotide sequence ID" value="NZ_CP172581.1"/>
</dbReference>
<comment type="function">
    <text evidence="10">Allows the formation of correctly charged Gln-tRNA(Gln) through the transamidation of misacylated Glu-tRNA(Gln) in organisms which lack glutaminyl-tRNA synthetase. The reaction takes place in the presence of glutamine and ATP through an activated gamma-phospho-Glu-tRNA(Gln).</text>
</comment>
<dbReference type="InterPro" id="IPR004412">
    <property type="entry name" value="GatA"/>
</dbReference>
<feature type="domain" description="Amidase" evidence="11">
    <location>
        <begin position="23"/>
        <end position="462"/>
    </location>
</feature>
<evidence type="ECO:0000259" key="11">
    <source>
        <dbReference type="Pfam" id="PF01425"/>
    </source>
</evidence>
<dbReference type="PROSITE" id="PS00571">
    <property type="entry name" value="AMIDASES"/>
    <property type="match status" value="1"/>
</dbReference>
<dbReference type="GO" id="GO:0050567">
    <property type="term" value="F:glutaminyl-tRNA synthase (glutamine-hydrolyzing) activity"/>
    <property type="evidence" value="ECO:0007669"/>
    <property type="project" value="UniProtKB-UniRule"/>
</dbReference>
<dbReference type="EMBL" id="LN847239">
    <property type="protein sequence ID" value="CRI49926.1"/>
    <property type="molecule type" value="Genomic_DNA"/>
</dbReference>
<dbReference type="Pfam" id="PF01425">
    <property type="entry name" value="Amidase"/>
    <property type="match status" value="1"/>
</dbReference>
<evidence type="ECO:0000313" key="19">
    <source>
        <dbReference type="EMBL" id="CRI49926.1"/>
    </source>
</evidence>
<sequence>MYRYSALELAKAVTLGELTATGVTQHFFHRIEEAEGQVGAFISLCKEQALEQAELIDKKRSRGEPLGKLAGVPVGIKDNIHVTGLKTTCASRVLENYQPPFDATVVERIKKEDGIILGKLNMDEFAMGSTTLYSAFHPTHNPWDLSRVPGGSSGGSAAAVSARFCPVALGSDTGGSIRQPAAFCGVVGFKPSYGAVSRYGLVAFASSLDQIGPLANTVEDVALMMDVFSGRDPKDATSREFFRDSFMSKLSTEVPKVIGVPRTFLEGLRDDIRENFFSSLAIFEGEGTHLVDVELDILSHAVSIYYILASAEAATNLARFDGVRYGYRSPQAHTISQLYDLSRGEGFGKEVMRRILLGNYVLSAERQNVYYKKATAVRAKIVKAFRTAFEKCEILAMPVCSSPAFEIGEILDPVTLYLQDIYTVAMNLAYLPAIAVPSGFSKEGLPLGLQIIGQQGQDQQVCQVGYSFQEHAQIKQLFSKRYAKSVVLGGQS</sequence>
<comment type="similarity">
    <text evidence="1 10">Belongs to the amidase family. GatA subfamily.</text>
</comment>
<evidence type="ECO:0000256" key="9">
    <source>
        <dbReference type="ARBA" id="ARBA00047407"/>
    </source>
</evidence>
<evidence type="ECO:0000313" key="17">
    <source>
        <dbReference type="EMBL" id="CRI46597.1"/>
    </source>
</evidence>
<evidence type="ECO:0000313" key="14">
    <source>
        <dbReference type="EMBL" id="CRI41002.1"/>
    </source>
</evidence>
<evidence type="ECO:0000313" key="18">
    <source>
        <dbReference type="EMBL" id="CRI48893.1"/>
    </source>
</evidence>
<dbReference type="EMBL" id="LN847222">
    <property type="protein sequence ID" value="CRI45466.1"/>
    <property type="molecule type" value="Genomic_DNA"/>
</dbReference>
<gene>
    <name evidence="10 21" type="primary">gatA</name>
    <name evidence="12" type="ORF">BN1224_CV15_A_00030</name>
    <name evidence="14" type="ORF">BN1224_GiD_A_00030</name>
    <name evidence="15" type="ORF">BN1224_H12_AA_00030</name>
    <name evidence="16" type="ORF">BN1224_MUL2216_A_00030</name>
    <name evidence="17" type="ORF">BN1224_Panola_A_00030</name>
    <name evidence="19" type="ORF">BN1224_PB1_A_00030</name>
    <name evidence="18" type="ORF">BN1224_U1271_A_00030</name>
    <name evidence="20" type="ORF">BN1224_Wien2_A_00030</name>
    <name evidence="21" type="ORF">BN1224_YK41_AB_00020</name>
    <name evidence="13" type="ORF">CWL029c_A_00030</name>
</gene>
<evidence type="ECO:0000256" key="6">
    <source>
        <dbReference type="ARBA" id="ARBA00022741"/>
    </source>
</evidence>
<dbReference type="InterPro" id="IPR023631">
    <property type="entry name" value="Amidase_dom"/>
</dbReference>
<dbReference type="GO" id="GO:0030956">
    <property type="term" value="C:glutamyl-tRNA(Gln) amidotransferase complex"/>
    <property type="evidence" value="ECO:0007669"/>
    <property type="project" value="InterPro"/>
</dbReference>
<comment type="subunit">
    <text evidence="2 10">Heterotrimer of A, B and C subunits.</text>
</comment>
<evidence type="ECO:0000313" key="21">
    <source>
        <dbReference type="EMBL" id="CRI72638.1"/>
    </source>
</evidence>
<accession>A0A0F7WKL2</accession>
<dbReference type="InterPro" id="IPR036928">
    <property type="entry name" value="AS_sf"/>
</dbReference>
<evidence type="ECO:0000313" key="12">
    <source>
        <dbReference type="EMBL" id="CRI37607.1"/>
    </source>
</evidence>